<dbReference type="PANTHER" id="PTHR30146:SF95">
    <property type="entry name" value="RIBOSE OPERON REPRESSOR"/>
    <property type="match status" value="1"/>
</dbReference>
<dbReference type="InterPro" id="IPR000843">
    <property type="entry name" value="HTH_LacI"/>
</dbReference>
<dbReference type="Proteomes" id="UP001204068">
    <property type="component" value="Unassembled WGS sequence"/>
</dbReference>
<gene>
    <name evidence="7" type="ORF">JRU67_00840</name>
    <name evidence="6" type="ORF">NQ032_10395</name>
</gene>
<dbReference type="RefSeq" id="WP_049320247.1">
    <property type="nucleotide sequence ID" value="NZ_CP064868.1"/>
</dbReference>
<protein>
    <submittedName>
        <fullName evidence="6">LacI family DNA-binding transcriptional regulator</fullName>
    </submittedName>
</protein>
<dbReference type="Gene3D" id="1.10.260.40">
    <property type="entry name" value="lambda repressor-like DNA-binding domains"/>
    <property type="match status" value="1"/>
</dbReference>
<dbReference type="Gene3D" id="3.40.50.2300">
    <property type="match status" value="2"/>
</dbReference>
<dbReference type="Pfam" id="PF13407">
    <property type="entry name" value="Peripla_BP_4"/>
    <property type="match status" value="1"/>
</dbReference>
<reference evidence="6" key="2">
    <citation type="submission" date="2022-07" db="EMBL/GenBank/DDBJ databases">
        <title>Bacterial species isolated from the porcine tonsil microbiota.</title>
        <authorList>
            <person name="Oliveira I.M.F."/>
        </authorList>
    </citation>
    <scope>NUCLEOTIDE SEQUENCE</scope>
    <source>
        <strain evidence="6">8QC2O2</strain>
    </source>
</reference>
<dbReference type="Pfam" id="PF00356">
    <property type="entry name" value="LacI"/>
    <property type="match status" value="1"/>
</dbReference>
<evidence type="ECO:0000313" key="6">
    <source>
        <dbReference type="EMBL" id="MCQ9304008.1"/>
    </source>
</evidence>
<evidence type="ECO:0000256" key="2">
    <source>
        <dbReference type="ARBA" id="ARBA00023015"/>
    </source>
</evidence>
<dbReference type="GO" id="GO:0003700">
    <property type="term" value="F:DNA-binding transcription factor activity"/>
    <property type="evidence" value="ECO:0007669"/>
    <property type="project" value="TreeGrafter"/>
</dbReference>
<dbReference type="CDD" id="cd06278">
    <property type="entry name" value="PBP1_LacI-like"/>
    <property type="match status" value="1"/>
</dbReference>
<dbReference type="EMBL" id="JANILD010000004">
    <property type="protein sequence ID" value="MCQ9304008.1"/>
    <property type="molecule type" value="Genomic_DNA"/>
</dbReference>
<evidence type="ECO:0000259" key="5">
    <source>
        <dbReference type="PROSITE" id="PS50932"/>
    </source>
</evidence>
<evidence type="ECO:0000256" key="1">
    <source>
        <dbReference type="ARBA" id="ARBA00022491"/>
    </source>
</evidence>
<evidence type="ECO:0000313" key="8">
    <source>
        <dbReference type="Proteomes" id="UP001204068"/>
    </source>
</evidence>
<dbReference type="SUPFAM" id="SSF53822">
    <property type="entry name" value="Periplasmic binding protein-like I"/>
    <property type="match status" value="1"/>
</dbReference>
<dbReference type="PANTHER" id="PTHR30146">
    <property type="entry name" value="LACI-RELATED TRANSCRIPTIONAL REPRESSOR"/>
    <property type="match status" value="1"/>
</dbReference>
<name>A0A6M2AMK6_MAMSC</name>
<sequence length="329" mass="36855">MSRQRVSASQVAKLANVSQSTVSRVFTPGASVSEKARKKVMAVANELNYKPNALARGLIMNKTNLVGIAMKAVQNPFYHETLAIFTKKLKEIGYSVLFVNSENEEIQQEEINQFLEYNVEAIIVTDAILSSGLVDKLSKAQIPVILFNRRDESSDSYSVTCDNINAATNIADYFYQRGHKHNVFISGLLNTSTNQERLTGFKRYFDEKNMEIDVIHGDYTYEKAYHLTYEFLKSGKKIDALFGANDVTALGALDAIKAYGLSVPEDVEVIGFDDIKMASWPNNNLSTWSQPIEEMVDGVINILTDPNSVVERDQYIQGNLVKRKTTVHT</sequence>
<reference evidence="7" key="1">
    <citation type="submission" date="2021-02" db="EMBL/GenBank/DDBJ databases">
        <title>cfr and optrA-positive Staphylococcus spp.</title>
        <authorList>
            <person name="Chen L."/>
        </authorList>
    </citation>
    <scope>NUCLEOTIDE SEQUENCE</scope>
    <source>
        <strain evidence="7">GDQ20D70P</strain>
    </source>
</reference>
<dbReference type="InterPro" id="IPR028082">
    <property type="entry name" value="Peripla_BP_I"/>
</dbReference>
<dbReference type="Proteomes" id="UP000640299">
    <property type="component" value="Chromosome"/>
</dbReference>
<feature type="domain" description="HTH lacI-type" evidence="5">
    <location>
        <begin position="6"/>
        <end position="60"/>
    </location>
</feature>
<dbReference type="SUPFAM" id="SSF47413">
    <property type="entry name" value="lambda repressor-like DNA-binding domains"/>
    <property type="match status" value="1"/>
</dbReference>
<dbReference type="InterPro" id="IPR025997">
    <property type="entry name" value="SBP_2_dom"/>
</dbReference>
<dbReference type="EMBL" id="CP069389">
    <property type="protein sequence ID" value="QRN91411.1"/>
    <property type="molecule type" value="Genomic_DNA"/>
</dbReference>
<evidence type="ECO:0000256" key="4">
    <source>
        <dbReference type="ARBA" id="ARBA00023163"/>
    </source>
</evidence>
<dbReference type="SMART" id="SM00354">
    <property type="entry name" value="HTH_LACI"/>
    <property type="match status" value="1"/>
</dbReference>
<evidence type="ECO:0000256" key="3">
    <source>
        <dbReference type="ARBA" id="ARBA00023125"/>
    </source>
</evidence>
<dbReference type="InterPro" id="IPR010982">
    <property type="entry name" value="Lambda_DNA-bd_dom_sf"/>
</dbReference>
<keyword evidence="1" id="KW-0678">Repressor</keyword>
<dbReference type="AlphaFoldDB" id="A0A6M2AMK6"/>
<organism evidence="6 8">
    <name type="scientific">Mammaliicoccus sciuri</name>
    <name type="common">Staphylococcus sciuri</name>
    <dbReference type="NCBI Taxonomy" id="1296"/>
    <lineage>
        <taxon>Bacteria</taxon>
        <taxon>Bacillati</taxon>
        <taxon>Bacillota</taxon>
        <taxon>Bacilli</taxon>
        <taxon>Bacillales</taxon>
        <taxon>Staphylococcaceae</taxon>
        <taxon>Mammaliicoccus</taxon>
    </lineage>
</organism>
<dbReference type="CDD" id="cd01392">
    <property type="entry name" value="HTH_LacI"/>
    <property type="match status" value="1"/>
</dbReference>
<accession>A0A6M2AMK6</accession>
<keyword evidence="4" id="KW-0804">Transcription</keyword>
<evidence type="ECO:0000313" key="7">
    <source>
        <dbReference type="EMBL" id="QRN91411.1"/>
    </source>
</evidence>
<keyword evidence="2" id="KW-0805">Transcription regulation</keyword>
<dbReference type="PROSITE" id="PS50932">
    <property type="entry name" value="HTH_LACI_2"/>
    <property type="match status" value="1"/>
</dbReference>
<dbReference type="GO" id="GO:0000976">
    <property type="term" value="F:transcription cis-regulatory region binding"/>
    <property type="evidence" value="ECO:0007669"/>
    <property type="project" value="TreeGrafter"/>
</dbReference>
<keyword evidence="3 6" id="KW-0238">DNA-binding</keyword>
<proteinExistence type="predicted"/>